<name>A0ABQ3K7X5_9PSEU</name>
<evidence type="ECO:0000256" key="1">
    <source>
        <dbReference type="SAM" id="MobiDB-lite"/>
    </source>
</evidence>
<dbReference type="InterPro" id="IPR046194">
    <property type="entry name" value="DUF6222"/>
</dbReference>
<dbReference type="Proteomes" id="UP000649955">
    <property type="component" value="Unassembled WGS sequence"/>
</dbReference>
<comment type="caution">
    <text evidence="2">The sequence shown here is derived from an EMBL/GenBank/DDBJ whole genome shotgun (WGS) entry which is preliminary data.</text>
</comment>
<proteinExistence type="predicted"/>
<keyword evidence="3" id="KW-1185">Reference proteome</keyword>
<accession>A0ABQ3K7X5</accession>
<reference evidence="3" key="1">
    <citation type="journal article" date="2019" name="Int. J. Syst. Evol. Microbiol.">
        <title>The Global Catalogue of Microorganisms (GCM) 10K type strain sequencing project: providing services to taxonomists for standard genome sequencing and annotation.</title>
        <authorList>
            <consortium name="The Broad Institute Genomics Platform"/>
            <consortium name="The Broad Institute Genome Sequencing Center for Infectious Disease"/>
            <person name="Wu L."/>
            <person name="Ma J."/>
        </authorList>
    </citation>
    <scope>NUCLEOTIDE SEQUENCE [LARGE SCALE GENOMIC DNA]</scope>
    <source>
        <strain evidence="3">CGMCC 4.7680</strain>
    </source>
</reference>
<evidence type="ECO:0000313" key="2">
    <source>
        <dbReference type="EMBL" id="GHG01831.1"/>
    </source>
</evidence>
<dbReference type="EMBL" id="BNAW01000004">
    <property type="protein sequence ID" value="GHG01831.1"/>
    <property type="molecule type" value="Genomic_DNA"/>
</dbReference>
<protein>
    <submittedName>
        <fullName evidence="2">Uncharacterized protein</fullName>
    </submittedName>
</protein>
<gene>
    <name evidence="2" type="ORF">GCM10017567_16450</name>
</gene>
<sequence>MTASDAIEPIRPGSDTAPTALTDVPDGRQARPMPRLGRGIVWSDIVAEIEDDYEVRLRDAA</sequence>
<evidence type="ECO:0000313" key="3">
    <source>
        <dbReference type="Proteomes" id="UP000649955"/>
    </source>
</evidence>
<feature type="region of interest" description="Disordered" evidence="1">
    <location>
        <begin position="1"/>
        <end position="35"/>
    </location>
</feature>
<dbReference type="Pfam" id="PF19731">
    <property type="entry name" value="DUF6222"/>
    <property type="match status" value="1"/>
</dbReference>
<organism evidence="2 3">
    <name type="scientific">Amycolatopsis bullii</name>
    <dbReference type="NCBI Taxonomy" id="941987"/>
    <lineage>
        <taxon>Bacteria</taxon>
        <taxon>Bacillati</taxon>
        <taxon>Actinomycetota</taxon>
        <taxon>Actinomycetes</taxon>
        <taxon>Pseudonocardiales</taxon>
        <taxon>Pseudonocardiaceae</taxon>
        <taxon>Amycolatopsis</taxon>
    </lineage>
</organism>
<dbReference type="RefSeq" id="WP_191307803.1">
    <property type="nucleotide sequence ID" value="NZ_BNAW01000004.1"/>
</dbReference>